<dbReference type="InterPro" id="IPR045854">
    <property type="entry name" value="NO2/SO3_Rdtase_4Fe4S_sf"/>
</dbReference>
<evidence type="ECO:0000313" key="9">
    <source>
        <dbReference type="EMBL" id="AEI93459.1"/>
    </source>
</evidence>
<dbReference type="eggNOG" id="COG0155">
    <property type="taxonomic scope" value="Bacteria"/>
</dbReference>
<dbReference type="Pfam" id="PF01077">
    <property type="entry name" value="NIR_SIR"/>
    <property type="match status" value="2"/>
</dbReference>
<protein>
    <submittedName>
        <fullName evidence="9">Sulfite reductase</fullName>
    </submittedName>
</protein>
<dbReference type="Proteomes" id="UP000001353">
    <property type="component" value="Chromosome"/>
</dbReference>
<dbReference type="SUPFAM" id="SSF56014">
    <property type="entry name" value="Nitrite and sulphite reductase 4Fe-4S domain-like"/>
    <property type="match status" value="2"/>
</dbReference>
<keyword evidence="2" id="KW-0349">Heme</keyword>
<keyword evidence="4" id="KW-0560">Oxidoreductase</keyword>
<dbReference type="STRING" id="391595.RLO149_c014620"/>
<keyword evidence="6" id="KW-0411">Iron-sulfur</keyword>
<gene>
    <name evidence="9" type="ordered locus">RLO149_c014620</name>
</gene>
<evidence type="ECO:0000256" key="3">
    <source>
        <dbReference type="ARBA" id="ARBA00022723"/>
    </source>
</evidence>
<proteinExistence type="predicted"/>
<dbReference type="SUPFAM" id="SSF55124">
    <property type="entry name" value="Nitrite/Sulfite reductase N-terminal domain-like"/>
    <property type="match status" value="2"/>
</dbReference>
<keyword evidence="3" id="KW-0479">Metal-binding</keyword>
<feature type="domain" description="Nitrite/Sulfite reductase ferredoxin-like" evidence="8">
    <location>
        <begin position="52"/>
        <end position="111"/>
    </location>
</feature>
<dbReference type="GO" id="GO:0046872">
    <property type="term" value="F:metal ion binding"/>
    <property type="evidence" value="ECO:0007669"/>
    <property type="project" value="UniProtKB-KW"/>
</dbReference>
<evidence type="ECO:0000256" key="5">
    <source>
        <dbReference type="ARBA" id="ARBA00023004"/>
    </source>
</evidence>
<evidence type="ECO:0000256" key="4">
    <source>
        <dbReference type="ARBA" id="ARBA00023002"/>
    </source>
</evidence>
<evidence type="ECO:0000259" key="8">
    <source>
        <dbReference type="Pfam" id="PF03460"/>
    </source>
</evidence>
<dbReference type="AlphaFoldDB" id="F7ZF28"/>
<organism evidence="9 10">
    <name type="scientific">Roseobacter litoralis (strain ATCC 49566 / DSM 6996 / JCM 21268 / NBRC 15278 / OCh 149)</name>
    <dbReference type="NCBI Taxonomy" id="391595"/>
    <lineage>
        <taxon>Bacteria</taxon>
        <taxon>Pseudomonadati</taxon>
        <taxon>Pseudomonadota</taxon>
        <taxon>Alphaproteobacteria</taxon>
        <taxon>Rhodobacterales</taxon>
        <taxon>Roseobacteraceae</taxon>
        <taxon>Roseobacter</taxon>
    </lineage>
</organism>
<dbReference type="GO" id="GO:0016491">
    <property type="term" value="F:oxidoreductase activity"/>
    <property type="evidence" value="ECO:0007669"/>
    <property type="project" value="UniProtKB-KW"/>
</dbReference>
<keyword evidence="10" id="KW-1185">Reference proteome</keyword>
<dbReference type="RefSeq" id="WP_013961395.1">
    <property type="nucleotide sequence ID" value="NC_015730.1"/>
</dbReference>
<keyword evidence="5" id="KW-0408">Iron</keyword>
<evidence type="ECO:0000313" key="10">
    <source>
        <dbReference type="Proteomes" id="UP000001353"/>
    </source>
</evidence>
<name>F7ZF28_ROSLO</name>
<sequence length="554" mass="61506">MYSYTDFDSAFIKERNAQFRAQVERRIDGSLTEDEFKPLRLMNGLYLQLHAYMLRVAIPYGTLNGRQMDKLADIADRWDKGYGHFTTRQNIQYNWPELRDIPDMLDALAEVQMHAIQTSGNTIRNVTADHFAGAAADEIADPRPVAELIRQWSTDHPEFQFLPRKFKVAVTGSPNDRAVTKAHDIGLRMLERDGVAGFEVIVGGGLGRTPMIGKVLKDFLPREDLLPYLEAIVSVYNLLGRRDNKYKARIKITVHENGIDDFRARVEERYALIRPQFGGIDQQLLAGIEADFAAPKFKTQSLAAFEAAYTNDPVFRSWADTNLTDHRAPGYAIVSISLKAHAATPGDATSAQMRVMADLARDYGHDELRISHEQNVILPHVHKSDLPALHARLKEAQLATANIGLISDIIACPGMDYCALATARSIPIAQEIATRFDDLKLEHDIGPLKIKISGCINACGHHHVGHIGILGLDRAGVENYQITLGGDGSEDATIGERAGPGFSAEEITSAVERIVMAYLELRHAPEETFLETYRRIGLAPFKAALYPEVQADAA</sequence>
<dbReference type="PANTHER" id="PTHR32439:SF9">
    <property type="entry name" value="BLR3264 PROTEIN"/>
    <property type="match status" value="1"/>
</dbReference>
<dbReference type="InterPro" id="IPR006067">
    <property type="entry name" value="NO2/SO3_Rdtase_4Fe4S_dom"/>
</dbReference>
<dbReference type="InterPro" id="IPR051329">
    <property type="entry name" value="NIR_SIR_4Fe-4S"/>
</dbReference>
<dbReference type="Pfam" id="PF03460">
    <property type="entry name" value="NIR_SIR_ferr"/>
    <property type="match status" value="2"/>
</dbReference>
<evidence type="ECO:0000256" key="1">
    <source>
        <dbReference type="ARBA" id="ARBA00022485"/>
    </source>
</evidence>
<dbReference type="EMBL" id="CP002623">
    <property type="protein sequence ID" value="AEI93459.1"/>
    <property type="molecule type" value="Genomic_DNA"/>
</dbReference>
<evidence type="ECO:0000259" key="7">
    <source>
        <dbReference type="Pfam" id="PF01077"/>
    </source>
</evidence>
<feature type="domain" description="Nitrite/sulphite reductase 4Fe-4S" evidence="7">
    <location>
        <begin position="408"/>
        <end position="545"/>
    </location>
</feature>
<dbReference type="PANTHER" id="PTHR32439">
    <property type="entry name" value="FERREDOXIN--NITRITE REDUCTASE, CHLOROPLASTIC"/>
    <property type="match status" value="1"/>
</dbReference>
<evidence type="ECO:0000256" key="2">
    <source>
        <dbReference type="ARBA" id="ARBA00022617"/>
    </source>
</evidence>
<reference evidence="9 10" key="1">
    <citation type="journal article" date="2011" name="BMC Genomics">
        <title>Comparative genome analysis and genome-guided physiological analysis of Roseobacter litoralis.</title>
        <authorList>
            <person name="Kalhoefer D."/>
            <person name="Thole S."/>
            <person name="Voget S."/>
            <person name="Lehmann R."/>
            <person name="Liesegang H."/>
            <person name="Wollher A."/>
            <person name="Daniel R."/>
            <person name="Simon M."/>
            <person name="Brinkhoff T."/>
        </authorList>
    </citation>
    <scope>NUCLEOTIDE SEQUENCE [LARGE SCALE GENOMIC DNA]</scope>
    <source>
        <strain evidence="10">ATCC 49566 / DSM 6996 / JCM 21268 / NBRC 15278 / OCh 149</strain>
    </source>
</reference>
<dbReference type="GO" id="GO:0051539">
    <property type="term" value="F:4 iron, 4 sulfur cluster binding"/>
    <property type="evidence" value="ECO:0007669"/>
    <property type="project" value="UniProtKB-KW"/>
</dbReference>
<feature type="domain" description="Nitrite/Sulfite reductase ferredoxin-like" evidence="8">
    <location>
        <begin position="345"/>
        <end position="396"/>
    </location>
</feature>
<dbReference type="OrthoDB" id="9803707at2"/>
<dbReference type="InterPro" id="IPR005117">
    <property type="entry name" value="NiRdtase/SiRdtase_haem-b_fer"/>
</dbReference>
<dbReference type="InterPro" id="IPR036136">
    <property type="entry name" value="Nit/Sulf_reduc_fer-like_dom_sf"/>
</dbReference>
<dbReference type="Gene3D" id="3.90.480.20">
    <property type="match status" value="1"/>
</dbReference>
<dbReference type="HOGENOM" id="CLU_015667_1_0_5"/>
<evidence type="ECO:0000256" key="6">
    <source>
        <dbReference type="ARBA" id="ARBA00023014"/>
    </source>
</evidence>
<dbReference type="Gene3D" id="3.30.413.10">
    <property type="entry name" value="Sulfite Reductase Hemoprotein, domain 1"/>
    <property type="match status" value="2"/>
</dbReference>
<accession>F7ZF28</accession>
<dbReference type="GO" id="GO:0020037">
    <property type="term" value="F:heme binding"/>
    <property type="evidence" value="ECO:0007669"/>
    <property type="project" value="InterPro"/>
</dbReference>
<dbReference type="KEGG" id="rli:RLO149_c014620"/>
<keyword evidence="1" id="KW-0004">4Fe-4S</keyword>
<feature type="domain" description="Nitrite/sulphite reductase 4Fe-4S" evidence="7">
    <location>
        <begin position="119"/>
        <end position="270"/>
    </location>
</feature>